<dbReference type="InterPro" id="IPR000195">
    <property type="entry name" value="Rab-GAP-TBC_dom"/>
</dbReference>
<evidence type="ECO:0000313" key="5">
    <source>
        <dbReference type="Proteomes" id="UP001369086"/>
    </source>
</evidence>
<dbReference type="PANTHER" id="PTHR22957:SF462">
    <property type="entry name" value="TBC1 DOMAIN FAMILY MEMBER 22B"/>
    <property type="match status" value="1"/>
</dbReference>
<dbReference type="Pfam" id="PF00566">
    <property type="entry name" value="RabGAP-TBC"/>
    <property type="match status" value="1"/>
</dbReference>
<dbReference type="SUPFAM" id="SSF47923">
    <property type="entry name" value="Ypt/Rab-GAP domain of gyp1p"/>
    <property type="match status" value="1"/>
</dbReference>
<dbReference type="Gene3D" id="1.10.8.270">
    <property type="entry name" value="putative rabgap domain of human tbc1 domain family member 14 like domains"/>
    <property type="match status" value="1"/>
</dbReference>
<protein>
    <submittedName>
        <fullName evidence="4">TBC1 domain family member 22B-like isoform X3</fullName>
    </submittedName>
</protein>
<comment type="caution">
    <text evidence="4">The sequence shown here is derived from an EMBL/GenBank/DDBJ whole genome shotgun (WGS) entry which is preliminary data.</text>
</comment>
<proteinExistence type="predicted"/>
<dbReference type="Proteomes" id="UP001369086">
    <property type="component" value="Unassembled WGS sequence"/>
</dbReference>
<evidence type="ECO:0000256" key="2">
    <source>
        <dbReference type="SAM" id="MobiDB-lite"/>
    </source>
</evidence>
<keyword evidence="1" id="KW-0343">GTPase activation</keyword>
<feature type="compositionally biased region" description="Polar residues" evidence="2">
    <location>
        <begin position="118"/>
        <end position="146"/>
    </location>
</feature>
<dbReference type="PANTHER" id="PTHR22957">
    <property type="entry name" value="TBC1 DOMAIN FAMILY MEMBER GTPASE-ACTIVATING PROTEIN"/>
    <property type="match status" value="1"/>
</dbReference>
<sequence>MATDNKIQFWKRNAKVPGSLQPVYGAQHPPLDPRIHKTFLKEAPKTNALSIKSKKASSFLEFARSTSDAWDIGDDEEEEFLGGPPPNTPPNLNSKVAVATAAQVIHNYNKVREKPEWPQSTERVQANGSVVKSNSAAQLSQPSDGSSFRKPLHKQQSLPLRPVIPLIARISDQNASGAPPMAVREKTRLEKFRQLLASQNTDLEELRRCSWSGIPREFRPITWRLLSGYLPANMERREIVLKRKRDEYFGFIEQYYDSRNEEHHQDTYRQVFERILFIWAIRHPASGYVQGINDLVTPFFVVFLSEFVGKSCLCVRFNHNVFVEKLKFYNVF</sequence>
<dbReference type="PROSITE" id="PS50086">
    <property type="entry name" value="TBC_RABGAP"/>
    <property type="match status" value="1"/>
</dbReference>
<feature type="domain" description="Rab-GAP TBC" evidence="3">
    <location>
        <begin position="213"/>
        <end position="332"/>
    </location>
</feature>
<keyword evidence="5" id="KW-1185">Reference proteome</keyword>
<gene>
    <name evidence="4" type="ORF">HHUSO_G28966</name>
</gene>
<dbReference type="EMBL" id="JAHFZB010000030">
    <property type="protein sequence ID" value="KAK6471965.1"/>
    <property type="molecule type" value="Genomic_DNA"/>
</dbReference>
<name>A0ABR0YHI5_HUSHU</name>
<dbReference type="InterPro" id="IPR035969">
    <property type="entry name" value="Rab-GAP_TBC_sf"/>
</dbReference>
<evidence type="ECO:0000259" key="3">
    <source>
        <dbReference type="PROSITE" id="PS50086"/>
    </source>
</evidence>
<feature type="region of interest" description="Disordered" evidence="2">
    <location>
        <begin position="113"/>
        <end position="155"/>
    </location>
</feature>
<evidence type="ECO:0000313" key="4">
    <source>
        <dbReference type="EMBL" id="KAK6471965.1"/>
    </source>
</evidence>
<reference evidence="4 5" key="1">
    <citation type="submission" date="2021-05" db="EMBL/GenBank/DDBJ databases">
        <authorList>
            <person name="Zahm M."/>
            <person name="Klopp C."/>
            <person name="Cabau C."/>
            <person name="Kuhl H."/>
            <person name="Suciu R."/>
            <person name="Ciorpac M."/>
            <person name="Holostenco D."/>
            <person name="Gessner J."/>
            <person name="Wuertz S."/>
            <person name="Hohne C."/>
            <person name="Stock M."/>
            <person name="Gislard M."/>
            <person name="Lluch J."/>
            <person name="Milhes M."/>
            <person name="Lampietro C."/>
            <person name="Lopez Roques C."/>
            <person name="Donnadieu C."/>
            <person name="Du K."/>
            <person name="Schartl M."/>
            <person name="Guiguen Y."/>
        </authorList>
    </citation>
    <scope>NUCLEOTIDE SEQUENCE [LARGE SCALE GENOMIC DNA]</scope>
    <source>
        <strain evidence="4">Hh-F2</strain>
        <tissue evidence="4">Blood</tissue>
    </source>
</reference>
<dbReference type="Gene3D" id="1.10.10.750">
    <property type="entry name" value="Ypt/Rab-GAP domain of gyp1p, domain 1"/>
    <property type="match status" value="1"/>
</dbReference>
<accession>A0ABR0YHI5</accession>
<evidence type="ECO:0000256" key="1">
    <source>
        <dbReference type="ARBA" id="ARBA00022468"/>
    </source>
</evidence>
<organism evidence="4 5">
    <name type="scientific">Huso huso</name>
    <name type="common">Beluga</name>
    <name type="synonym">Acipenser huso</name>
    <dbReference type="NCBI Taxonomy" id="61971"/>
    <lineage>
        <taxon>Eukaryota</taxon>
        <taxon>Metazoa</taxon>
        <taxon>Chordata</taxon>
        <taxon>Craniata</taxon>
        <taxon>Vertebrata</taxon>
        <taxon>Euteleostomi</taxon>
        <taxon>Actinopterygii</taxon>
        <taxon>Chondrostei</taxon>
        <taxon>Acipenseriformes</taxon>
        <taxon>Acipenseridae</taxon>
        <taxon>Huso</taxon>
    </lineage>
</organism>